<dbReference type="InParanoid" id="K5XYQ1"/>
<dbReference type="GeneID" id="18824077"/>
<dbReference type="KEGG" id="abp:AGABI1DRAFT113668"/>
<dbReference type="InterPro" id="IPR032675">
    <property type="entry name" value="LRR_dom_sf"/>
</dbReference>
<gene>
    <name evidence="2" type="ORF">AGABI1DRAFT_113668</name>
</gene>
<proteinExistence type="predicted"/>
<dbReference type="RefSeq" id="XP_007329631.1">
    <property type="nucleotide sequence ID" value="XM_007329569.1"/>
</dbReference>
<sequence>MALPLELLDNVFATLAPADLLVLARTSPAFFPIAQRHLYRSISLGPSTKNPLVVVLLARNPHLARCVRSFHVRMEPRSPIFSSFYTALAKALVNMTGLESLELSLTTCSSSVLRAAISDPTVSYPRLRHFSSSIPFDSTVVDFLSKAPILDSLSLDHIPDPKSPPLTPLVPPSILPALSQFTGPLHAALAIVPSRPLASVQLHDGDLTEEIVETLAASSQNLLNFSASTSSPPLPILRSISRSMSNLVYLRLMNTQNFLDVPDRTFFLQVAEVLYDILELSAFELCGMYWNSSKRKISETEERRIWTTPYEISFPSHADYTEFDDAHSLFAY</sequence>
<dbReference type="HOGENOM" id="CLU_051054_0_0_1"/>
<dbReference type="OMA" id="DGAFLDW"/>
<dbReference type="Proteomes" id="UP000008493">
    <property type="component" value="Unassembled WGS sequence"/>
</dbReference>
<keyword evidence="3" id="KW-1185">Reference proteome</keyword>
<evidence type="ECO:0000259" key="1">
    <source>
        <dbReference type="PROSITE" id="PS50181"/>
    </source>
</evidence>
<dbReference type="AlphaFoldDB" id="K5XYQ1"/>
<dbReference type="OrthoDB" id="613763at2759"/>
<reference evidence="3" key="1">
    <citation type="journal article" date="2012" name="Proc. Natl. Acad. Sci. U.S.A.">
        <title>Genome sequence of the button mushroom Agaricus bisporus reveals mechanisms governing adaptation to a humic-rich ecological niche.</title>
        <authorList>
            <person name="Morin E."/>
            <person name="Kohler A."/>
            <person name="Baker A.R."/>
            <person name="Foulongne-Oriol M."/>
            <person name="Lombard V."/>
            <person name="Nagy L.G."/>
            <person name="Ohm R.A."/>
            <person name="Patyshakuliyeva A."/>
            <person name="Brun A."/>
            <person name="Aerts A.L."/>
            <person name="Bailey A.M."/>
            <person name="Billette C."/>
            <person name="Coutinho P.M."/>
            <person name="Deakin G."/>
            <person name="Doddapaneni H."/>
            <person name="Floudas D."/>
            <person name="Grimwood J."/>
            <person name="Hilden K."/>
            <person name="Kuees U."/>
            <person name="LaButti K.M."/>
            <person name="Lapidus A."/>
            <person name="Lindquist E.A."/>
            <person name="Lucas S.M."/>
            <person name="Murat C."/>
            <person name="Riley R.W."/>
            <person name="Salamov A.A."/>
            <person name="Schmutz J."/>
            <person name="Subramanian V."/>
            <person name="Woesten H.A.B."/>
            <person name="Xu J."/>
            <person name="Eastwood D.C."/>
            <person name="Foster G.D."/>
            <person name="Sonnenberg A.S."/>
            <person name="Cullen D."/>
            <person name="de Vries R.P."/>
            <person name="Lundell T."/>
            <person name="Hibbett D.S."/>
            <person name="Henrissat B."/>
            <person name="Burton K.S."/>
            <person name="Kerrigan R.W."/>
            <person name="Challen M.P."/>
            <person name="Grigoriev I.V."/>
            <person name="Martin F."/>
        </authorList>
    </citation>
    <scope>NUCLEOTIDE SEQUENCE [LARGE SCALE GENOMIC DNA]</scope>
    <source>
        <strain evidence="3">JB137-S8 / ATCC MYA-4627 / FGSC 10392</strain>
    </source>
</reference>
<dbReference type="InterPro" id="IPR001810">
    <property type="entry name" value="F-box_dom"/>
</dbReference>
<protein>
    <recommendedName>
        <fullName evidence="1">F-box domain-containing protein</fullName>
    </recommendedName>
</protein>
<feature type="domain" description="F-box" evidence="1">
    <location>
        <begin position="1"/>
        <end position="42"/>
    </location>
</feature>
<accession>K5XYQ1</accession>
<dbReference type="EMBL" id="JH971389">
    <property type="protein sequence ID" value="EKM80500.1"/>
    <property type="molecule type" value="Genomic_DNA"/>
</dbReference>
<evidence type="ECO:0000313" key="3">
    <source>
        <dbReference type="Proteomes" id="UP000008493"/>
    </source>
</evidence>
<name>K5XYQ1_AGABU</name>
<dbReference type="PROSITE" id="PS50181">
    <property type="entry name" value="FBOX"/>
    <property type="match status" value="1"/>
</dbReference>
<evidence type="ECO:0000313" key="2">
    <source>
        <dbReference type="EMBL" id="EKM80500.1"/>
    </source>
</evidence>
<dbReference type="Gene3D" id="3.80.10.10">
    <property type="entry name" value="Ribonuclease Inhibitor"/>
    <property type="match status" value="1"/>
</dbReference>
<dbReference type="eggNOG" id="ENOG502SPMJ">
    <property type="taxonomic scope" value="Eukaryota"/>
</dbReference>
<organism evidence="2 3">
    <name type="scientific">Agaricus bisporus var. burnettii (strain JB137-S8 / ATCC MYA-4627 / FGSC 10392)</name>
    <name type="common">White button mushroom</name>
    <dbReference type="NCBI Taxonomy" id="597362"/>
    <lineage>
        <taxon>Eukaryota</taxon>
        <taxon>Fungi</taxon>
        <taxon>Dikarya</taxon>
        <taxon>Basidiomycota</taxon>
        <taxon>Agaricomycotina</taxon>
        <taxon>Agaricomycetes</taxon>
        <taxon>Agaricomycetidae</taxon>
        <taxon>Agaricales</taxon>
        <taxon>Agaricineae</taxon>
        <taxon>Agaricaceae</taxon>
        <taxon>Agaricus</taxon>
    </lineage>
</organism>